<dbReference type="PANTHER" id="PTHR10745">
    <property type="entry name" value="GLYCYL-TRNA SYNTHETASE/DNA POLYMERASE SUBUNIT GAMMA-2"/>
    <property type="match status" value="1"/>
</dbReference>
<dbReference type="FunFam" id="3.40.50.800:FF:000004">
    <property type="entry name" value="Glycine--tRNA ligase 2"/>
    <property type="match status" value="1"/>
</dbReference>
<evidence type="ECO:0000256" key="7">
    <source>
        <dbReference type="ARBA" id="ARBA00022741"/>
    </source>
</evidence>
<dbReference type="InterPro" id="IPR027031">
    <property type="entry name" value="Gly-tRNA_synthase/POLG2"/>
</dbReference>
<dbReference type="InterPro" id="IPR002314">
    <property type="entry name" value="aa-tRNA-synt_IIb"/>
</dbReference>
<dbReference type="EMBL" id="AAFI02000067">
    <property type="protein sequence ID" value="EAL65146.1"/>
    <property type="molecule type" value="Genomic_DNA"/>
</dbReference>
<keyword evidence="8" id="KW-0067">ATP-binding</keyword>
<keyword evidence="5" id="KW-0963">Cytoplasm</keyword>
<dbReference type="FunFam" id="3.30.40.230:FF:000001">
    <property type="entry name" value="Glycine--tRNA ligase"/>
    <property type="match status" value="1"/>
</dbReference>
<dbReference type="InterPro" id="IPR006195">
    <property type="entry name" value="aa-tRNA-synth_II"/>
</dbReference>
<keyword evidence="10" id="KW-0030">Aminoacyl-tRNA synthetase</keyword>
<comment type="subunit">
    <text evidence="3">Homodimer.</text>
</comment>
<dbReference type="InterPro" id="IPR045864">
    <property type="entry name" value="aa-tRNA-synth_II/BPL/LPL"/>
</dbReference>
<dbReference type="dictyBase" id="DDB_G0284583">
    <property type="gene designation" value="glyS"/>
</dbReference>
<dbReference type="NCBIfam" id="TIGR00389">
    <property type="entry name" value="glyS_dimeric"/>
    <property type="match status" value="1"/>
</dbReference>
<dbReference type="CDD" id="cd00774">
    <property type="entry name" value="GlyRS-like_core"/>
    <property type="match status" value="1"/>
</dbReference>
<dbReference type="GO" id="GO:0005737">
    <property type="term" value="C:cytoplasm"/>
    <property type="evidence" value="ECO:0000318"/>
    <property type="project" value="GO_Central"/>
</dbReference>
<dbReference type="FunCoup" id="Q54PF9">
    <property type="interactions" value="1072"/>
</dbReference>
<comment type="caution">
    <text evidence="13">The sequence shown here is derived from an EMBL/GenBank/DDBJ whole genome shotgun (WGS) entry which is preliminary data.</text>
</comment>
<dbReference type="Pfam" id="PF03129">
    <property type="entry name" value="HGTP_anticodon"/>
    <property type="match status" value="1"/>
</dbReference>
<dbReference type="PaxDb" id="44689-DDB0231313"/>
<evidence type="ECO:0000256" key="1">
    <source>
        <dbReference type="ARBA" id="ARBA00004496"/>
    </source>
</evidence>
<evidence type="ECO:0000259" key="12">
    <source>
        <dbReference type="PROSITE" id="PS50862"/>
    </source>
</evidence>
<dbReference type="HOGENOM" id="CLU_015515_1_0_1"/>
<comment type="similarity">
    <text evidence="2">Belongs to the class-II aminoacyl-tRNA synthetase family.</text>
</comment>
<dbReference type="SUPFAM" id="SSF55681">
    <property type="entry name" value="Class II aaRS and biotin synthetases"/>
    <property type="match status" value="1"/>
</dbReference>
<dbReference type="KEGG" id="ddi:DDB_G0284583"/>
<dbReference type="PANTHER" id="PTHR10745:SF0">
    <property type="entry name" value="GLYCINE--TRNA LIGASE"/>
    <property type="match status" value="1"/>
</dbReference>
<dbReference type="Gene3D" id="3.40.50.800">
    <property type="entry name" value="Anticodon-binding domain"/>
    <property type="match status" value="1"/>
</dbReference>
<dbReference type="InterPro" id="IPR033731">
    <property type="entry name" value="GlyRS-like_core"/>
</dbReference>
<protein>
    <recommendedName>
        <fullName evidence="4">glycine--tRNA ligase</fullName>
        <ecNumber evidence="4">6.1.1.14</ecNumber>
    </recommendedName>
    <alternativeName>
        <fullName evidence="11">Diadenosine tetraphosphate synthetase</fullName>
    </alternativeName>
</protein>
<accession>Q54PF9</accession>
<dbReference type="GO" id="GO:0004820">
    <property type="term" value="F:glycine-tRNA ligase activity"/>
    <property type="evidence" value="ECO:0000250"/>
    <property type="project" value="dictyBase"/>
</dbReference>
<dbReference type="InterPro" id="IPR002315">
    <property type="entry name" value="tRNA-synt_gly"/>
</dbReference>
<dbReference type="PhylomeDB" id="Q54PF9"/>
<dbReference type="Gene3D" id="3.30.40.230">
    <property type="match status" value="1"/>
</dbReference>
<dbReference type="FunFam" id="3.30.930.10:FF:000158">
    <property type="entry name" value="Glycyl-tRNA synthetase"/>
    <property type="match status" value="1"/>
</dbReference>
<name>Q54PF9_DICDI</name>
<dbReference type="RefSeq" id="XP_638501.1">
    <property type="nucleotide sequence ID" value="XM_633409.1"/>
</dbReference>
<evidence type="ECO:0000256" key="2">
    <source>
        <dbReference type="ARBA" id="ARBA00008226"/>
    </source>
</evidence>
<dbReference type="GO" id="GO:0045335">
    <property type="term" value="C:phagocytic vesicle"/>
    <property type="evidence" value="ECO:0007005"/>
    <property type="project" value="dictyBase"/>
</dbReference>
<dbReference type="PROSITE" id="PS50862">
    <property type="entry name" value="AA_TRNA_LIGASE_II"/>
    <property type="match status" value="1"/>
</dbReference>
<dbReference type="CDD" id="cd00858">
    <property type="entry name" value="GlyRS_anticodon"/>
    <property type="match status" value="1"/>
</dbReference>
<feature type="domain" description="Aminoacyl-transfer RNA synthetases class-II family profile" evidence="12">
    <location>
        <begin position="242"/>
        <end position="569"/>
    </location>
</feature>
<evidence type="ECO:0000256" key="11">
    <source>
        <dbReference type="ARBA" id="ARBA00030057"/>
    </source>
</evidence>
<dbReference type="Gene3D" id="3.30.930.10">
    <property type="entry name" value="Bira Bifunctional Protein, Domain 2"/>
    <property type="match status" value="2"/>
</dbReference>
<evidence type="ECO:0000256" key="5">
    <source>
        <dbReference type="ARBA" id="ARBA00022490"/>
    </source>
</evidence>
<evidence type="ECO:0000256" key="10">
    <source>
        <dbReference type="ARBA" id="ARBA00023146"/>
    </source>
</evidence>
<dbReference type="OMA" id="MEMQYFV"/>
<keyword evidence="14" id="KW-1185">Reference proteome</keyword>
<dbReference type="GO" id="GO:0005739">
    <property type="term" value="C:mitochondrion"/>
    <property type="evidence" value="ECO:0000318"/>
    <property type="project" value="GO_Central"/>
</dbReference>
<dbReference type="GeneID" id="8624665"/>
<dbReference type="STRING" id="44689.Q54PF9"/>
<dbReference type="PRINTS" id="PR01043">
    <property type="entry name" value="TRNASYNTHGLY"/>
</dbReference>
<dbReference type="InterPro" id="IPR036621">
    <property type="entry name" value="Anticodon-bd_dom_sf"/>
</dbReference>
<dbReference type="SUPFAM" id="SSF52954">
    <property type="entry name" value="Class II aaRS ABD-related"/>
    <property type="match status" value="1"/>
</dbReference>
<reference evidence="13 14" key="1">
    <citation type="journal article" date="2005" name="Nature">
        <title>The genome of the social amoeba Dictyostelium discoideum.</title>
        <authorList>
            <consortium name="The Dictyostelium discoideum Sequencing Consortium"/>
            <person name="Eichinger L."/>
            <person name="Pachebat J.A."/>
            <person name="Glockner G."/>
            <person name="Rajandream M.A."/>
            <person name="Sucgang R."/>
            <person name="Berriman M."/>
            <person name="Song J."/>
            <person name="Olsen R."/>
            <person name="Szafranski K."/>
            <person name="Xu Q."/>
            <person name="Tunggal B."/>
            <person name="Kummerfeld S."/>
            <person name="Madera M."/>
            <person name="Konfortov B.A."/>
            <person name="Rivero F."/>
            <person name="Bankier A.T."/>
            <person name="Lehmann R."/>
            <person name="Hamlin N."/>
            <person name="Davies R."/>
            <person name="Gaudet P."/>
            <person name="Fey P."/>
            <person name="Pilcher K."/>
            <person name="Chen G."/>
            <person name="Saunders D."/>
            <person name="Sodergren E."/>
            <person name="Davis P."/>
            <person name="Kerhornou A."/>
            <person name="Nie X."/>
            <person name="Hall N."/>
            <person name="Anjard C."/>
            <person name="Hemphill L."/>
            <person name="Bason N."/>
            <person name="Farbrother P."/>
            <person name="Desany B."/>
            <person name="Just E."/>
            <person name="Morio T."/>
            <person name="Rost R."/>
            <person name="Churcher C."/>
            <person name="Cooper J."/>
            <person name="Haydock S."/>
            <person name="van Driessche N."/>
            <person name="Cronin A."/>
            <person name="Goodhead I."/>
            <person name="Muzny D."/>
            <person name="Mourier T."/>
            <person name="Pain A."/>
            <person name="Lu M."/>
            <person name="Harper D."/>
            <person name="Lindsay R."/>
            <person name="Hauser H."/>
            <person name="James K."/>
            <person name="Quiles M."/>
            <person name="Madan Babu M."/>
            <person name="Saito T."/>
            <person name="Buchrieser C."/>
            <person name="Wardroper A."/>
            <person name="Felder M."/>
            <person name="Thangavelu M."/>
            <person name="Johnson D."/>
            <person name="Knights A."/>
            <person name="Loulseged H."/>
            <person name="Mungall K."/>
            <person name="Oliver K."/>
            <person name="Price C."/>
            <person name="Quail M.A."/>
            <person name="Urushihara H."/>
            <person name="Hernandez J."/>
            <person name="Rabbinowitsch E."/>
            <person name="Steffen D."/>
            <person name="Sanders M."/>
            <person name="Ma J."/>
            <person name="Kohara Y."/>
            <person name="Sharp S."/>
            <person name="Simmonds M."/>
            <person name="Spiegler S."/>
            <person name="Tivey A."/>
            <person name="Sugano S."/>
            <person name="White B."/>
            <person name="Walker D."/>
            <person name="Woodward J."/>
            <person name="Winckler T."/>
            <person name="Tanaka Y."/>
            <person name="Shaulsky G."/>
            <person name="Schleicher M."/>
            <person name="Weinstock G."/>
            <person name="Rosenthal A."/>
            <person name="Cox E.C."/>
            <person name="Chisholm R.L."/>
            <person name="Gibbs R."/>
            <person name="Loomis W.F."/>
            <person name="Platzer M."/>
            <person name="Kay R.R."/>
            <person name="Williams J."/>
            <person name="Dear P.H."/>
            <person name="Noegel A.A."/>
            <person name="Barrell B."/>
            <person name="Kuspa A."/>
        </authorList>
    </citation>
    <scope>NUCLEOTIDE SEQUENCE [LARGE SCALE GENOMIC DNA]</scope>
    <source>
        <strain evidence="13 14">AX4</strain>
    </source>
</reference>
<dbReference type="SMR" id="Q54PF9"/>
<dbReference type="GO" id="GO:0070150">
    <property type="term" value="P:mitochondrial glycyl-tRNA aminoacylation"/>
    <property type="evidence" value="ECO:0000318"/>
    <property type="project" value="GO_Central"/>
</dbReference>
<dbReference type="InterPro" id="IPR004154">
    <property type="entry name" value="Anticodon-bd"/>
</dbReference>
<proteinExistence type="inferred from homology"/>
<keyword evidence="9" id="KW-0648">Protein biosynthesis</keyword>
<dbReference type="FunFam" id="3.30.930.10:FF:000010">
    <property type="entry name" value="Glycyl-tRNA synthetase 1"/>
    <property type="match status" value="1"/>
</dbReference>
<dbReference type="AlphaFoldDB" id="Q54PF9"/>
<organism evidence="13 14">
    <name type="scientific">Dictyostelium discoideum</name>
    <name type="common">Social amoeba</name>
    <dbReference type="NCBI Taxonomy" id="44689"/>
    <lineage>
        <taxon>Eukaryota</taxon>
        <taxon>Amoebozoa</taxon>
        <taxon>Evosea</taxon>
        <taxon>Eumycetozoa</taxon>
        <taxon>Dictyostelia</taxon>
        <taxon>Dictyosteliales</taxon>
        <taxon>Dictyosteliaceae</taxon>
        <taxon>Dictyostelium</taxon>
    </lineage>
</organism>
<dbReference type="GO" id="GO:0006426">
    <property type="term" value="P:glycyl-tRNA aminoacylation"/>
    <property type="evidence" value="ECO:0000250"/>
    <property type="project" value="dictyBase"/>
</dbReference>
<dbReference type="InParanoid" id="Q54PF9"/>
<evidence type="ECO:0000256" key="6">
    <source>
        <dbReference type="ARBA" id="ARBA00022598"/>
    </source>
</evidence>
<comment type="subcellular location">
    <subcellularLocation>
        <location evidence="1">Cytoplasm</location>
    </subcellularLocation>
</comment>
<dbReference type="Proteomes" id="UP000002195">
    <property type="component" value="Unassembled WGS sequence"/>
</dbReference>
<dbReference type="VEuPathDB" id="AmoebaDB:DDB_G0284583"/>
<evidence type="ECO:0000313" key="14">
    <source>
        <dbReference type="Proteomes" id="UP000002195"/>
    </source>
</evidence>
<dbReference type="eggNOG" id="KOG2298">
    <property type="taxonomic scope" value="Eukaryota"/>
</dbReference>
<keyword evidence="6" id="KW-0436">Ligase</keyword>
<evidence type="ECO:0000256" key="8">
    <source>
        <dbReference type="ARBA" id="ARBA00022840"/>
    </source>
</evidence>
<evidence type="ECO:0000256" key="3">
    <source>
        <dbReference type="ARBA" id="ARBA00011738"/>
    </source>
</evidence>
<dbReference type="NCBIfam" id="NF003211">
    <property type="entry name" value="PRK04173.1"/>
    <property type="match status" value="1"/>
</dbReference>
<evidence type="ECO:0000256" key="9">
    <source>
        <dbReference type="ARBA" id="ARBA00022917"/>
    </source>
</evidence>
<dbReference type="Pfam" id="PF00587">
    <property type="entry name" value="tRNA-synt_2b"/>
    <property type="match status" value="1"/>
</dbReference>
<evidence type="ECO:0000256" key="4">
    <source>
        <dbReference type="ARBA" id="ARBA00012829"/>
    </source>
</evidence>
<keyword evidence="7" id="KW-0547">Nucleotide-binding</keyword>
<dbReference type="GO" id="GO:0005524">
    <property type="term" value="F:ATP binding"/>
    <property type="evidence" value="ECO:0007669"/>
    <property type="project" value="UniProtKB-KW"/>
</dbReference>
<dbReference type="EC" id="6.1.1.14" evidence="4"/>
<evidence type="ECO:0000313" key="13">
    <source>
        <dbReference type="EMBL" id="EAL65146.1"/>
    </source>
</evidence>
<gene>
    <name evidence="13" type="primary">glyS</name>
    <name evidence="13" type="ORF">DDB_G0284583</name>
</gene>
<sequence length="678" mass="76217">MILLKSLINKSSLSSPSFKSINKSLTFKNINNYYTTTTTTTSLNLKSNILFNNSDNKMSIDNKEKIRAGLEDLMKRRFFITQSFSIYGGQAGLYDYGPPGCAVKANLINLWRQHFVLNEDMSEVDCVSVTPEQVLKASGHVAKFADFMVKDEVTKAFFRADHILEAHIQTLLKDTSKMSKEQIEELNFVLAKAGDYNQEQLKESLIKYNVKAPETGNALTEPYPFNLMFQTQIGPSGLSTGYLRPETAQGIFTNFGKLYEYNGKKLPFAAAQIGNAFRNEIAPRAGLLRVREFTMAEIEHFVNPNNKTHPKFNEIKDVEANLLSSDSQDKTSEIQVCTFGEAVEKKLIDNETLAYFMARTQQFLHTVGIKPAGLRFRQHQKNEMAHYAQDCWDAEILSSYGWVECVGHADRSCYDLKVHATESKSNLSAYEEFKEPQFVDIAKVVVNPGAISKKHRAAVSPIKKYLTELKDDLAKALEIQETITKDGSYNLVLDGNTYDITADMVTISKAQEKKNGHTFFPHVIEPSFGLGRIIYSILEQNYYTRENDEQRGVLSLPAIIAPVKASILPLTSSDRIAPFVQTISKALKEANISTKVDDTGNAIGRKYARTDEIGVPFGVTIDFQTVEDNTVTLRERDTTKQVRIPISELASTLRKLCDLTVSWSDILKTFPIYEGQSE</sequence>